<dbReference type="Proteomes" id="UP000220629">
    <property type="component" value="Unassembled WGS sequence"/>
</dbReference>
<feature type="transmembrane region" description="Helical" evidence="1">
    <location>
        <begin position="109"/>
        <end position="130"/>
    </location>
</feature>
<feature type="transmembrane region" description="Helical" evidence="1">
    <location>
        <begin position="81"/>
        <end position="97"/>
    </location>
</feature>
<protein>
    <submittedName>
        <fullName evidence="2">Uncharacterized protein</fullName>
    </submittedName>
</protein>
<organism evidence="2 3">
    <name type="scientific">Burkholderia gladioli</name>
    <name type="common">Pseudomonas marginata</name>
    <name type="synonym">Phytomonas marginata</name>
    <dbReference type="NCBI Taxonomy" id="28095"/>
    <lineage>
        <taxon>Bacteria</taxon>
        <taxon>Pseudomonadati</taxon>
        <taxon>Pseudomonadota</taxon>
        <taxon>Betaproteobacteria</taxon>
        <taxon>Burkholderiales</taxon>
        <taxon>Burkholderiaceae</taxon>
        <taxon>Burkholderia</taxon>
    </lineage>
</organism>
<dbReference type="AlphaFoldDB" id="A0A2A7SJ48"/>
<accession>A0A2A7SJ48</accession>
<name>A0A2A7SJ48_BURGA</name>
<feature type="transmembrane region" description="Helical" evidence="1">
    <location>
        <begin position="59"/>
        <end position="75"/>
    </location>
</feature>
<sequence>MTTPTEPESTPGEPGVVAAAPAPRRPAHLLFQSAWLLLLAIALLMAGGFGFFTAQCRDLGLALGWTLLFTIIGGGQALGNWLLTLAGLALWVGVVALTRRQVPIRFRPYPSFIGLVLAYVAAATISWFTVAPESCRIHF</sequence>
<keyword evidence="1" id="KW-0812">Transmembrane</keyword>
<evidence type="ECO:0000313" key="2">
    <source>
        <dbReference type="EMBL" id="PEH43325.1"/>
    </source>
</evidence>
<dbReference type="EMBL" id="PDDY01000001">
    <property type="protein sequence ID" value="PEH43325.1"/>
    <property type="molecule type" value="Genomic_DNA"/>
</dbReference>
<reference evidence="3" key="1">
    <citation type="submission" date="2017-09" db="EMBL/GenBank/DDBJ databases">
        <title>FDA dAtabase for Regulatory Grade micrObial Sequences (FDA-ARGOS): Supporting development and validation of Infectious Disease Dx tests.</title>
        <authorList>
            <person name="Minogue T."/>
            <person name="Wolcott M."/>
            <person name="Wasieloski L."/>
            <person name="Aguilar W."/>
            <person name="Moore D."/>
            <person name="Tallon L."/>
            <person name="Sadzewicz L."/>
            <person name="Ott S."/>
            <person name="Zhao X."/>
            <person name="Nagaraj S."/>
            <person name="Vavikolanu K."/>
            <person name="Aluvathingal J."/>
            <person name="Nadendla S."/>
            <person name="Sichtig H."/>
        </authorList>
    </citation>
    <scope>NUCLEOTIDE SEQUENCE [LARGE SCALE GENOMIC DNA]</scope>
    <source>
        <strain evidence="3">FDAARGOS_390</strain>
    </source>
</reference>
<keyword evidence="1" id="KW-0472">Membrane</keyword>
<comment type="caution">
    <text evidence="2">The sequence shown here is derived from an EMBL/GenBank/DDBJ whole genome shotgun (WGS) entry which is preliminary data.</text>
</comment>
<evidence type="ECO:0000313" key="3">
    <source>
        <dbReference type="Proteomes" id="UP000220629"/>
    </source>
</evidence>
<proteinExistence type="predicted"/>
<dbReference type="RefSeq" id="WP_098153024.1">
    <property type="nucleotide sequence ID" value="NZ_CADEQH010000015.1"/>
</dbReference>
<feature type="transmembrane region" description="Helical" evidence="1">
    <location>
        <begin position="33"/>
        <end position="52"/>
    </location>
</feature>
<gene>
    <name evidence="2" type="ORF">CRM94_14865</name>
</gene>
<keyword evidence="1" id="KW-1133">Transmembrane helix</keyword>
<evidence type="ECO:0000256" key="1">
    <source>
        <dbReference type="SAM" id="Phobius"/>
    </source>
</evidence>